<gene>
    <name evidence="2" type="ORF">JQS43_24000</name>
</gene>
<keyword evidence="1" id="KW-0812">Transmembrane</keyword>
<dbReference type="KEGG" id="nhy:JQS43_24000"/>
<evidence type="ECO:0000256" key="1">
    <source>
        <dbReference type="SAM" id="Phobius"/>
    </source>
</evidence>
<dbReference type="Proteomes" id="UP000662857">
    <property type="component" value="Chromosome"/>
</dbReference>
<reference evidence="2" key="1">
    <citation type="submission" date="2021-02" db="EMBL/GenBank/DDBJ databases">
        <title>Natrosporangium hydrolyticum gen. nov., sp. nov, a haloalkaliphilic actinobacterium from a soda solonchak soil.</title>
        <authorList>
            <person name="Sorokin D.Y."/>
            <person name="Khijniak T.V."/>
            <person name="Zakharycheva A.P."/>
            <person name="Boueva O.V."/>
            <person name="Ariskina E.V."/>
            <person name="Hahnke R.L."/>
            <person name="Bunk B."/>
            <person name="Sproer C."/>
            <person name="Schumann P."/>
            <person name="Evtushenko L.I."/>
            <person name="Kublanov I.V."/>
        </authorList>
    </citation>
    <scope>NUCLEOTIDE SEQUENCE</scope>
    <source>
        <strain evidence="2">DSM 106523</strain>
    </source>
</reference>
<accession>A0A895Y9T2</accession>
<dbReference type="Pfam" id="PF10724">
    <property type="entry name" value="DUF2516"/>
    <property type="match status" value="1"/>
</dbReference>
<dbReference type="RefSeq" id="WP_239676644.1">
    <property type="nucleotide sequence ID" value="NZ_CP070499.1"/>
</dbReference>
<proteinExistence type="predicted"/>
<sequence length="97" mass="10508">MWHVAVYEAINTLITLFALVLGVIAFIHCATQRSDAFSAINTIQKPAWLAVLGVATVMALLTQGWLLFNLIAIGAAAFYLLDVRPGLRDIANGHGSW</sequence>
<evidence type="ECO:0000313" key="2">
    <source>
        <dbReference type="EMBL" id="QSB14507.1"/>
    </source>
</evidence>
<dbReference type="InterPro" id="IPR019662">
    <property type="entry name" value="DUF2516"/>
</dbReference>
<name>A0A895Y9T2_9ACTN</name>
<protein>
    <submittedName>
        <fullName evidence="2">DUF2516 family protein</fullName>
    </submittedName>
</protein>
<feature type="transmembrane region" description="Helical" evidence="1">
    <location>
        <begin position="6"/>
        <end position="27"/>
    </location>
</feature>
<feature type="transmembrane region" description="Helical" evidence="1">
    <location>
        <begin position="48"/>
        <end position="81"/>
    </location>
</feature>
<dbReference type="AlphaFoldDB" id="A0A895Y9T2"/>
<keyword evidence="1" id="KW-0472">Membrane</keyword>
<dbReference type="EMBL" id="CP070499">
    <property type="protein sequence ID" value="QSB14507.1"/>
    <property type="molecule type" value="Genomic_DNA"/>
</dbReference>
<keyword evidence="1" id="KW-1133">Transmembrane helix</keyword>
<evidence type="ECO:0000313" key="3">
    <source>
        <dbReference type="Proteomes" id="UP000662857"/>
    </source>
</evidence>
<keyword evidence="3" id="KW-1185">Reference proteome</keyword>
<organism evidence="2 3">
    <name type="scientific">Natronosporangium hydrolyticum</name>
    <dbReference type="NCBI Taxonomy" id="2811111"/>
    <lineage>
        <taxon>Bacteria</taxon>
        <taxon>Bacillati</taxon>
        <taxon>Actinomycetota</taxon>
        <taxon>Actinomycetes</taxon>
        <taxon>Micromonosporales</taxon>
        <taxon>Micromonosporaceae</taxon>
        <taxon>Natronosporangium</taxon>
    </lineage>
</organism>